<comment type="similarity">
    <text evidence="3 11">Belongs to the glycosyltransferase 31 family.</text>
</comment>
<evidence type="ECO:0000256" key="6">
    <source>
        <dbReference type="ARBA" id="ARBA00022692"/>
    </source>
</evidence>
<name>A0AAW1QN15_9CHLO</name>
<evidence type="ECO:0000256" key="4">
    <source>
        <dbReference type="ARBA" id="ARBA00022676"/>
    </source>
</evidence>
<evidence type="ECO:0000256" key="1">
    <source>
        <dbReference type="ARBA" id="ARBA00004323"/>
    </source>
</evidence>
<dbReference type="EMBL" id="JALJOU010000083">
    <property type="protein sequence ID" value="KAK9822822.1"/>
    <property type="molecule type" value="Genomic_DNA"/>
</dbReference>
<reference evidence="12 13" key="1">
    <citation type="journal article" date="2024" name="Nat. Commun.">
        <title>Phylogenomics reveals the evolutionary origins of lichenization in chlorophyte algae.</title>
        <authorList>
            <person name="Puginier C."/>
            <person name="Libourel C."/>
            <person name="Otte J."/>
            <person name="Skaloud P."/>
            <person name="Haon M."/>
            <person name="Grisel S."/>
            <person name="Petersen M."/>
            <person name="Berrin J.G."/>
            <person name="Delaux P.M."/>
            <person name="Dal Grande F."/>
            <person name="Keller J."/>
        </authorList>
    </citation>
    <scope>NUCLEOTIDE SEQUENCE [LARGE SCALE GENOMIC DNA]</scope>
    <source>
        <strain evidence="12 13">SAG 245.80</strain>
    </source>
</reference>
<feature type="transmembrane region" description="Helical" evidence="11">
    <location>
        <begin position="12"/>
        <end position="31"/>
    </location>
</feature>
<sequence>MQTLRGSARRRFAAAGYLAIALAGLLAAYVLTRASQPAPSTGLPACTGPWGSDVSVAPSCVALLEELRRSPACGVPHPGQRCCVLAAEAGAGRCHCRPGAYLGTGAALTVMQERCRVLTAAANAEARAAIRATWGADERLHRVLFVSAKPADVGAFAALRREAAATGDVALLPHVWEGYANITHQTLEVLRAAALDPAVTHALKVDDDSYVRVGALLRLLVRSPRRRLFLGWIDADPGGPHRDPSHPWYVPNDEWAPARYPRWAHGAGYVLTQDLVREVAAGAALAAGNHSLFRLEDVAAGSWVAYVAAERGWDVSYVSDARFNYNGCAERDIVSHYVKPAAARCMFAAGGRCCRGDEQQIP</sequence>
<dbReference type="Proteomes" id="UP001445335">
    <property type="component" value="Unassembled WGS sequence"/>
</dbReference>
<evidence type="ECO:0000256" key="3">
    <source>
        <dbReference type="ARBA" id="ARBA00008661"/>
    </source>
</evidence>
<keyword evidence="10 11" id="KW-0472">Membrane</keyword>
<organism evidence="12 13">
    <name type="scientific">Elliptochloris bilobata</name>
    <dbReference type="NCBI Taxonomy" id="381761"/>
    <lineage>
        <taxon>Eukaryota</taxon>
        <taxon>Viridiplantae</taxon>
        <taxon>Chlorophyta</taxon>
        <taxon>core chlorophytes</taxon>
        <taxon>Trebouxiophyceae</taxon>
        <taxon>Trebouxiophyceae incertae sedis</taxon>
        <taxon>Elliptochloris clade</taxon>
        <taxon>Elliptochloris</taxon>
    </lineage>
</organism>
<comment type="subcellular location">
    <subcellularLocation>
        <location evidence="1 11">Golgi apparatus membrane</location>
        <topology evidence="1 11">Single-pass type II membrane protein</topology>
    </subcellularLocation>
</comment>
<evidence type="ECO:0000256" key="7">
    <source>
        <dbReference type="ARBA" id="ARBA00022968"/>
    </source>
</evidence>
<comment type="pathway">
    <text evidence="2">Protein modification; protein glycosylation.</text>
</comment>
<keyword evidence="4 11" id="KW-0328">Glycosyltransferase</keyword>
<evidence type="ECO:0000256" key="2">
    <source>
        <dbReference type="ARBA" id="ARBA00004922"/>
    </source>
</evidence>
<keyword evidence="7 11" id="KW-0735">Signal-anchor</keyword>
<dbReference type="Pfam" id="PF01762">
    <property type="entry name" value="Galactosyl_T"/>
    <property type="match status" value="1"/>
</dbReference>
<evidence type="ECO:0000256" key="5">
    <source>
        <dbReference type="ARBA" id="ARBA00022679"/>
    </source>
</evidence>
<comment type="cofactor">
    <cofactor evidence="11">
        <name>Mn(2+)</name>
        <dbReference type="ChEBI" id="CHEBI:29035"/>
    </cofactor>
</comment>
<proteinExistence type="inferred from homology"/>
<keyword evidence="5" id="KW-0808">Transferase</keyword>
<dbReference type="PANTHER" id="PTHR11214:SF3">
    <property type="entry name" value="BETA-1,3-GALACTOSYLTRANSFERASE 6"/>
    <property type="match status" value="1"/>
</dbReference>
<dbReference type="InterPro" id="IPR002659">
    <property type="entry name" value="Glyco_trans_31"/>
</dbReference>
<keyword evidence="9 11" id="KW-0333">Golgi apparatus</keyword>
<dbReference type="PANTHER" id="PTHR11214">
    <property type="entry name" value="BETA-1,3-N-ACETYLGLUCOSAMINYLTRANSFERASE"/>
    <property type="match status" value="1"/>
</dbReference>
<dbReference type="Gene3D" id="3.90.550.50">
    <property type="match status" value="1"/>
</dbReference>
<evidence type="ECO:0000256" key="8">
    <source>
        <dbReference type="ARBA" id="ARBA00022989"/>
    </source>
</evidence>
<dbReference type="GO" id="GO:0000139">
    <property type="term" value="C:Golgi membrane"/>
    <property type="evidence" value="ECO:0007669"/>
    <property type="project" value="UniProtKB-SubCell"/>
</dbReference>
<evidence type="ECO:0000256" key="11">
    <source>
        <dbReference type="RuleBase" id="RU363063"/>
    </source>
</evidence>
<keyword evidence="11" id="KW-0464">Manganese</keyword>
<evidence type="ECO:0000313" key="12">
    <source>
        <dbReference type="EMBL" id="KAK9822822.1"/>
    </source>
</evidence>
<dbReference type="EC" id="2.4.1.-" evidence="11"/>
<evidence type="ECO:0000256" key="10">
    <source>
        <dbReference type="ARBA" id="ARBA00023136"/>
    </source>
</evidence>
<dbReference type="GO" id="GO:0008378">
    <property type="term" value="F:galactosyltransferase activity"/>
    <property type="evidence" value="ECO:0007669"/>
    <property type="project" value="TreeGrafter"/>
</dbReference>
<gene>
    <name evidence="12" type="ORF">WJX81_005169</name>
</gene>
<accession>A0AAW1QN15</accession>
<keyword evidence="8 11" id="KW-1133">Transmembrane helix</keyword>
<comment type="caution">
    <text evidence="12">The sequence shown here is derived from an EMBL/GenBank/DDBJ whole genome shotgun (WGS) entry which is preliminary data.</text>
</comment>
<keyword evidence="13" id="KW-1185">Reference proteome</keyword>
<evidence type="ECO:0000313" key="13">
    <source>
        <dbReference type="Proteomes" id="UP001445335"/>
    </source>
</evidence>
<evidence type="ECO:0000256" key="9">
    <source>
        <dbReference type="ARBA" id="ARBA00023034"/>
    </source>
</evidence>
<dbReference type="AlphaFoldDB" id="A0AAW1QN15"/>
<protein>
    <recommendedName>
        <fullName evidence="11">Hexosyltransferase</fullName>
        <ecNumber evidence="11">2.4.1.-</ecNumber>
    </recommendedName>
</protein>
<keyword evidence="6 11" id="KW-0812">Transmembrane</keyword>